<keyword evidence="3" id="KW-1185">Reference proteome</keyword>
<evidence type="ECO:0000256" key="1">
    <source>
        <dbReference type="SAM" id="SignalP"/>
    </source>
</evidence>
<dbReference type="Proteomes" id="UP000536262">
    <property type="component" value="Unassembled WGS sequence"/>
</dbReference>
<protein>
    <submittedName>
        <fullName evidence="2">TPR repeat protein</fullName>
    </submittedName>
</protein>
<dbReference type="InterPro" id="IPR011990">
    <property type="entry name" value="TPR-like_helical_dom_sf"/>
</dbReference>
<evidence type="ECO:0000313" key="3">
    <source>
        <dbReference type="Proteomes" id="UP000536262"/>
    </source>
</evidence>
<sequence length="781" mass="81848">MSRLCHVVLSASVVTLLAATALSAQTAPETGASASAGDAATPGRIVNADALLRLGDLYSDAGNTSRDPSRAFDYYRQAAEAGSATARLRVGEMRVLGEGTESDVDAGLAAIEEIASSGDGAALALLGDLYSRPGTRGLSLDLPRAYDYFRRAAATGNETGILRSGEMLARGQGAEKDSEAGRALVRSLADRGNLHALVSLGDLMSDSKVGALDIQEAETAYAKASALGHLDAALRLGDLYGSGRAGKPDFAKAFEFYRAAARAGQQLGKLRVAELTFRGQGTRQDVEGGLAAIKAIADTGDAEALSVLGDIYSRETSGVPAADFPTALAYYRQASAAGNVHAALRLGELTAHGLGTPRDVEAGRSIVRRIADAGNAVALITLGDLLREPQSGKVDGEGAVAAYERAADLEDADALVRLGDFYSDGMTVAVNLPKALDYYRQAAARGSVAGEVRAGAMTARGQGTAQDVAAGRAMVRKATESGEGEAHVVMGDLLTRGDAGPPDLSAAMREYAEAASLGWTQGLIRLGDLYREGKLLQSNGRRAAGYYRQAAEAGDAYGLLILGSALSESLLRNAGKPADGVAALRQADAMGLLDAVVPLADAMLYGMGTKRDAKAAVALLVQAAEAGNIAAARHLISYYRDGRRYGRTTFIRADPKRARQLFAGVSPWLSRGDRLVEEMLFSAEPSGRGGYQQIAARMQELSAEQRQSLIRMMRTTHPNAYIYLAQHQLKEAGFYNGPVNGVLSGTTTRAVNRFCVSKSMRGACRFGPMSSQAGDILSYAF</sequence>
<feature type="chain" id="PRO_5031478917" evidence="1">
    <location>
        <begin position="27"/>
        <end position="781"/>
    </location>
</feature>
<dbReference type="PANTHER" id="PTHR11102:SF160">
    <property type="entry name" value="ERAD-ASSOCIATED E3 UBIQUITIN-PROTEIN LIGASE COMPONENT HRD3"/>
    <property type="match status" value="1"/>
</dbReference>
<dbReference type="Gene3D" id="1.25.40.10">
    <property type="entry name" value="Tetratricopeptide repeat domain"/>
    <property type="match status" value="2"/>
</dbReference>
<dbReference type="InterPro" id="IPR006597">
    <property type="entry name" value="Sel1-like"/>
</dbReference>
<accession>A0A7X0F4U9</accession>
<dbReference type="AlphaFoldDB" id="A0A7X0F4U9"/>
<gene>
    <name evidence="2" type="ORF">GGR00_000855</name>
</gene>
<reference evidence="2 3" key="1">
    <citation type="submission" date="2020-08" db="EMBL/GenBank/DDBJ databases">
        <title>Genomic Encyclopedia of Type Strains, Phase IV (KMG-IV): sequencing the most valuable type-strain genomes for metagenomic binning, comparative biology and taxonomic classification.</title>
        <authorList>
            <person name="Goeker M."/>
        </authorList>
    </citation>
    <scope>NUCLEOTIDE SEQUENCE [LARGE SCALE GENOMIC DNA]</scope>
    <source>
        <strain evidence="2 3">DSM 7051</strain>
    </source>
</reference>
<dbReference type="PANTHER" id="PTHR11102">
    <property type="entry name" value="SEL-1-LIKE PROTEIN"/>
    <property type="match status" value="1"/>
</dbReference>
<proteinExistence type="predicted"/>
<dbReference type="SUPFAM" id="SSF81901">
    <property type="entry name" value="HCP-like"/>
    <property type="match status" value="3"/>
</dbReference>
<comment type="caution">
    <text evidence="2">The sequence shown here is derived from an EMBL/GenBank/DDBJ whole genome shotgun (WGS) entry which is preliminary data.</text>
</comment>
<organism evidence="2 3">
    <name type="scientific">Aminobacter aganoensis</name>
    <dbReference type="NCBI Taxonomy" id="83264"/>
    <lineage>
        <taxon>Bacteria</taxon>
        <taxon>Pseudomonadati</taxon>
        <taxon>Pseudomonadota</taxon>
        <taxon>Alphaproteobacteria</taxon>
        <taxon>Hyphomicrobiales</taxon>
        <taxon>Phyllobacteriaceae</taxon>
        <taxon>Aminobacter</taxon>
    </lineage>
</organism>
<dbReference type="InterPro" id="IPR050767">
    <property type="entry name" value="Sel1_AlgK"/>
</dbReference>
<keyword evidence="1" id="KW-0732">Signal</keyword>
<name>A0A7X0F4U9_9HYPH</name>
<feature type="signal peptide" evidence="1">
    <location>
        <begin position="1"/>
        <end position="26"/>
    </location>
</feature>
<dbReference type="RefSeq" id="WP_156381330.1">
    <property type="nucleotide sequence ID" value="NZ_BAABEG010000001.1"/>
</dbReference>
<dbReference type="SMART" id="SM00671">
    <property type="entry name" value="SEL1"/>
    <property type="match status" value="15"/>
</dbReference>
<dbReference type="EMBL" id="JACHOU010000002">
    <property type="protein sequence ID" value="MBB6353087.1"/>
    <property type="molecule type" value="Genomic_DNA"/>
</dbReference>
<evidence type="ECO:0000313" key="2">
    <source>
        <dbReference type="EMBL" id="MBB6353087.1"/>
    </source>
</evidence>
<dbReference type="Pfam" id="PF08238">
    <property type="entry name" value="Sel1"/>
    <property type="match status" value="10"/>
</dbReference>